<gene>
    <name evidence="8" type="ORF">KDA82_24735</name>
</gene>
<dbReference type="SUPFAM" id="SSF53335">
    <property type="entry name" value="S-adenosyl-L-methionine-dependent methyltransferases"/>
    <property type="match status" value="1"/>
</dbReference>
<dbReference type="PANTHER" id="PTHR46098">
    <property type="entry name" value="TRNA (CYTOSINE(38)-C(5))-METHYLTRANSFERASE"/>
    <property type="match status" value="1"/>
</dbReference>
<evidence type="ECO:0000256" key="5">
    <source>
        <dbReference type="ARBA" id="ARBA00022747"/>
    </source>
</evidence>
<evidence type="ECO:0000256" key="2">
    <source>
        <dbReference type="ARBA" id="ARBA00022603"/>
    </source>
</evidence>
<dbReference type="InterPro" id="IPR029063">
    <property type="entry name" value="SAM-dependent_MTases_sf"/>
</dbReference>
<dbReference type="GO" id="GO:0003886">
    <property type="term" value="F:DNA (cytosine-5-)-methyltransferase activity"/>
    <property type="evidence" value="ECO:0007669"/>
    <property type="project" value="UniProtKB-EC"/>
</dbReference>
<comment type="similarity">
    <text evidence="6">Belongs to the class I-like SAM-binding methyltransferase superfamily. C5-methyltransferase family.</text>
</comment>
<dbReference type="Pfam" id="PF00145">
    <property type="entry name" value="DNA_methylase"/>
    <property type="match status" value="1"/>
</dbReference>
<keyword evidence="4 6" id="KW-0949">S-adenosyl-L-methionine</keyword>
<evidence type="ECO:0000256" key="6">
    <source>
        <dbReference type="PROSITE-ProRule" id="PRU01016"/>
    </source>
</evidence>
<name>A0A8T4J1U7_9ACTN</name>
<feature type="compositionally biased region" description="Basic and acidic residues" evidence="7">
    <location>
        <begin position="194"/>
        <end position="211"/>
    </location>
</feature>
<evidence type="ECO:0000256" key="3">
    <source>
        <dbReference type="ARBA" id="ARBA00022679"/>
    </source>
</evidence>
<dbReference type="GO" id="GO:0032259">
    <property type="term" value="P:methylation"/>
    <property type="evidence" value="ECO:0007669"/>
    <property type="project" value="UniProtKB-KW"/>
</dbReference>
<dbReference type="InterPro" id="IPR050750">
    <property type="entry name" value="C5-MTase"/>
</dbReference>
<dbReference type="Gene3D" id="3.40.50.150">
    <property type="entry name" value="Vaccinia Virus protein VP39"/>
    <property type="match status" value="1"/>
</dbReference>
<dbReference type="InterPro" id="IPR001525">
    <property type="entry name" value="C5_MeTfrase"/>
</dbReference>
<dbReference type="Proteomes" id="UP000675554">
    <property type="component" value="Unassembled WGS sequence"/>
</dbReference>
<reference evidence="8" key="1">
    <citation type="submission" date="2021-04" db="EMBL/GenBank/DDBJ databases">
        <title>Sequencing of actinobacteria type strains.</title>
        <authorList>
            <person name="Nguyen G.-S."/>
            <person name="Wentzel A."/>
        </authorList>
    </citation>
    <scope>NUCLEOTIDE SEQUENCE</scope>
    <source>
        <strain evidence="8">DSM 42095</strain>
    </source>
</reference>
<evidence type="ECO:0000313" key="8">
    <source>
        <dbReference type="EMBL" id="MBR7676157.1"/>
    </source>
</evidence>
<evidence type="ECO:0000256" key="1">
    <source>
        <dbReference type="ARBA" id="ARBA00011975"/>
    </source>
</evidence>
<organism evidence="8 9">
    <name type="scientific">Streptomyces daliensis</name>
    <dbReference type="NCBI Taxonomy" id="299421"/>
    <lineage>
        <taxon>Bacteria</taxon>
        <taxon>Bacillati</taxon>
        <taxon>Actinomycetota</taxon>
        <taxon>Actinomycetes</taxon>
        <taxon>Kitasatosporales</taxon>
        <taxon>Streptomycetaceae</taxon>
        <taxon>Streptomyces</taxon>
    </lineage>
</organism>
<evidence type="ECO:0000313" key="9">
    <source>
        <dbReference type="Proteomes" id="UP000675554"/>
    </source>
</evidence>
<evidence type="ECO:0000256" key="7">
    <source>
        <dbReference type="SAM" id="MobiDB-lite"/>
    </source>
</evidence>
<feature type="active site" evidence="6">
    <location>
        <position position="78"/>
    </location>
</feature>
<feature type="region of interest" description="Disordered" evidence="7">
    <location>
        <begin position="183"/>
        <end position="293"/>
    </location>
</feature>
<sequence>MAQTGALRLGSLCTGYGGLDMAAQHVFGTSLAWVADNDPGASRILAHRYPGVPNLDDLTAVDWHAVEAVDILTGGYPCQPFSSAGKRKGTTDARHIWPHIAAALGVLRPRLALFENVAGHLSLGFDAVLADLAALGFDAEWRCVRASEVGAAHQRNRLFVLAWPADTGSPGLARRWAARATAHRRGPAADSLDLGEHRARARRPGRDEPAARRLPAADSAGRGFQGRPSGDGAEPSQQLTDADGPGLQRGAAAHPARVGEREPADQTHPLAGSRDTRQVPRGGGGEPADPAGVDFGAYGPAVARWESVLGRPAPRPVDALGRLNPPFVEWLMGLPPGHVTDVPALSRSAQLKALGNGVMPPQAIHALDLLLAAAPAGELTAAA</sequence>
<accession>A0A8T4J1U7</accession>
<keyword evidence="3 6" id="KW-0808">Transferase</keyword>
<dbReference type="PANTHER" id="PTHR46098:SF1">
    <property type="entry name" value="TRNA (CYTOSINE(38)-C(5))-METHYLTRANSFERASE"/>
    <property type="match status" value="1"/>
</dbReference>
<keyword evidence="2 6" id="KW-0489">Methyltransferase</keyword>
<dbReference type="AlphaFoldDB" id="A0A8T4J1U7"/>
<keyword evidence="5" id="KW-0680">Restriction system</keyword>
<dbReference type="GO" id="GO:0009307">
    <property type="term" value="P:DNA restriction-modification system"/>
    <property type="evidence" value="ECO:0007669"/>
    <property type="project" value="UniProtKB-KW"/>
</dbReference>
<proteinExistence type="inferred from homology"/>
<dbReference type="PROSITE" id="PS00094">
    <property type="entry name" value="C5_MTASE_1"/>
    <property type="match status" value="1"/>
</dbReference>
<dbReference type="PROSITE" id="PS51679">
    <property type="entry name" value="SAM_MT_C5"/>
    <property type="match status" value="1"/>
</dbReference>
<dbReference type="EC" id="2.1.1.37" evidence="1"/>
<protein>
    <recommendedName>
        <fullName evidence="1">DNA (cytosine-5-)-methyltransferase</fullName>
        <ecNumber evidence="1">2.1.1.37</ecNumber>
    </recommendedName>
</protein>
<keyword evidence="9" id="KW-1185">Reference proteome</keyword>
<evidence type="ECO:0000256" key="4">
    <source>
        <dbReference type="ARBA" id="ARBA00022691"/>
    </source>
</evidence>
<comment type="caution">
    <text evidence="8">The sequence shown here is derived from an EMBL/GenBank/DDBJ whole genome shotgun (WGS) entry which is preliminary data.</text>
</comment>
<dbReference type="EMBL" id="JAGSMN010000605">
    <property type="protein sequence ID" value="MBR7676157.1"/>
    <property type="molecule type" value="Genomic_DNA"/>
</dbReference>
<dbReference type="InterPro" id="IPR018117">
    <property type="entry name" value="C5_DNA_meth_AS"/>
</dbReference>
<dbReference type="PRINTS" id="PR00105">
    <property type="entry name" value="C5METTRFRASE"/>
</dbReference>